<gene>
    <name evidence="1" type="ORF">THRCLA_08839</name>
</gene>
<organism evidence="1 2">
    <name type="scientific">Thraustotheca clavata</name>
    <dbReference type="NCBI Taxonomy" id="74557"/>
    <lineage>
        <taxon>Eukaryota</taxon>
        <taxon>Sar</taxon>
        <taxon>Stramenopiles</taxon>
        <taxon>Oomycota</taxon>
        <taxon>Saprolegniomycetes</taxon>
        <taxon>Saprolegniales</taxon>
        <taxon>Achlyaceae</taxon>
        <taxon>Thraustotheca</taxon>
    </lineage>
</organism>
<name>A0A1V9Z273_9STRA</name>
<proteinExistence type="predicted"/>
<evidence type="ECO:0000313" key="1">
    <source>
        <dbReference type="EMBL" id="OQR91930.1"/>
    </source>
</evidence>
<reference evidence="1 2" key="1">
    <citation type="journal article" date="2014" name="Genome Biol. Evol.">
        <title>The secreted proteins of Achlya hypogyna and Thraustotheca clavata identify the ancestral oomycete secretome and reveal gene acquisitions by horizontal gene transfer.</title>
        <authorList>
            <person name="Misner I."/>
            <person name="Blouin N."/>
            <person name="Leonard G."/>
            <person name="Richards T.A."/>
            <person name="Lane C.E."/>
        </authorList>
    </citation>
    <scope>NUCLEOTIDE SEQUENCE [LARGE SCALE GENOMIC DNA]</scope>
    <source>
        <strain evidence="1 2">ATCC 34112</strain>
    </source>
</reference>
<accession>A0A1V9Z273</accession>
<dbReference type="AlphaFoldDB" id="A0A1V9Z273"/>
<protein>
    <submittedName>
        <fullName evidence="1">Uncharacterized protein</fullName>
    </submittedName>
</protein>
<dbReference type="Proteomes" id="UP000243217">
    <property type="component" value="Unassembled WGS sequence"/>
</dbReference>
<comment type="caution">
    <text evidence="1">The sequence shown here is derived from an EMBL/GenBank/DDBJ whole genome shotgun (WGS) entry which is preliminary data.</text>
</comment>
<dbReference type="STRING" id="74557.A0A1V9Z273"/>
<evidence type="ECO:0000313" key="2">
    <source>
        <dbReference type="Proteomes" id="UP000243217"/>
    </source>
</evidence>
<dbReference type="EMBL" id="JNBS01002374">
    <property type="protein sequence ID" value="OQR91930.1"/>
    <property type="molecule type" value="Genomic_DNA"/>
</dbReference>
<keyword evidence="2" id="KW-1185">Reference proteome</keyword>
<sequence>MIYLKYKVVDLQAQYDNLYSALNEHWKEIIRRERQRWQDAMKENLKLKNFLKEYIAYSELLVDVMKRKPRLSKFIDLWQILKLVTNPNAGRAAFHAIADREYEKVDSMYIQLRIIDIQSEFYRIEPCFHENGDIETVAVTCNRFAAPFQAIVDASWDVFRGAVVILQFDGQYTIIDKINESIAYVNAFYYHFRVCRSVLEDEVLRLDHGYSTFNEPVWMTIEMVNEDEVLARYCEKTRETRVKYDIEAIFSFG</sequence>